<evidence type="ECO:0000313" key="1">
    <source>
        <dbReference type="EMBL" id="CAJ0585396.1"/>
    </source>
</evidence>
<keyword evidence="2" id="KW-1185">Reference proteome</keyword>
<dbReference type="AlphaFoldDB" id="A0AA36GAQ7"/>
<evidence type="ECO:0000313" key="2">
    <source>
        <dbReference type="Proteomes" id="UP001177023"/>
    </source>
</evidence>
<dbReference type="EMBL" id="CATQJA010002704">
    <property type="protein sequence ID" value="CAJ0585396.1"/>
    <property type="molecule type" value="Genomic_DNA"/>
</dbReference>
<gene>
    <name evidence="1" type="ORF">MSPICULIGERA_LOCUS23421</name>
</gene>
<sequence>MGVQAVPETTNFETFYEADIQESAVLLEMVAKMREGEAKSCDISRMINILHSPIFRGVLSRTRVWLSLQNIQEYPSEMTVYECAGVWKQLVLRGNDSGEDGINCSSFVIRNIQKLLNEGTSEGWGLYIHSGPWYLPCIGEKQKAFEEKYNVRIVLITLEGYESIRRSLCIFHCNKPDTLLFLRYESTR</sequence>
<name>A0AA36GAQ7_9BILA</name>
<protein>
    <submittedName>
        <fullName evidence="1">Uncharacterized protein</fullName>
    </submittedName>
</protein>
<proteinExistence type="predicted"/>
<feature type="non-terminal residue" evidence="1">
    <location>
        <position position="1"/>
    </location>
</feature>
<comment type="caution">
    <text evidence="1">The sequence shown here is derived from an EMBL/GenBank/DDBJ whole genome shotgun (WGS) entry which is preliminary data.</text>
</comment>
<dbReference type="Proteomes" id="UP001177023">
    <property type="component" value="Unassembled WGS sequence"/>
</dbReference>
<accession>A0AA36GAQ7</accession>
<organism evidence="1 2">
    <name type="scientific">Mesorhabditis spiculigera</name>
    <dbReference type="NCBI Taxonomy" id="96644"/>
    <lineage>
        <taxon>Eukaryota</taxon>
        <taxon>Metazoa</taxon>
        <taxon>Ecdysozoa</taxon>
        <taxon>Nematoda</taxon>
        <taxon>Chromadorea</taxon>
        <taxon>Rhabditida</taxon>
        <taxon>Rhabditina</taxon>
        <taxon>Rhabditomorpha</taxon>
        <taxon>Rhabditoidea</taxon>
        <taxon>Rhabditidae</taxon>
        <taxon>Mesorhabditinae</taxon>
        <taxon>Mesorhabditis</taxon>
    </lineage>
</organism>
<reference evidence="1" key="1">
    <citation type="submission" date="2023-06" db="EMBL/GenBank/DDBJ databases">
        <authorList>
            <person name="Delattre M."/>
        </authorList>
    </citation>
    <scope>NUCLEOTIDE SEQUENCE</scope>
    <source>
        <strain evidence="1">AF72</strain>
    </source>
</reference>